<dbReference type="EMBL" id="BRYA01000152">
    <property type="protein sequence ID" value="GMI41520.1"/>
    <property type="molecule type" value="Genomic_DNA"/>
</dbReference>
<dbReference type="OrthoDB" id="41213at2759"/>
<reference evidence="2" key="1">
    <citation type="journal article" date="2023" name="Commun. Biol.">
        <title>Genome analysis of Parmales, the sister group of diatoms, reveals the evolutionary specialization of diatoms from phago-mixotrophs to photoautotrophs.</title>
        <authorList>
            <person name="Ban H."/>
            <person name="Sato S."/>
            <person name="Yoshikawa S."/>
            <person name="Yamada K."/>
            <person name="Nakamura Y."/>
            <person name="Ichinomiya M."/>
            <person name="Sato N."/>
            <person name="Blanc-Mathieu R."/>
            <person name="Endo H."/>
            <person name="Kuwata A."/>
            <person name="Ogata H."/>
        </authorList>
    </citation>
    <scope>NUCLEOTIDE SEQUENCE [LARGE SCALE GENOMIC DNA]</scope>
</reference>
<evidence type="ECO:0000313" key="1">
    <source>
        <dbReference type="EMBL" id="GMI41520.1"/>
    </source>
</evidence>
<name>A0A9W7LAC0_9STRA</name>
<organism evidence="1 2">
    <name type="scientific">Triparma columacea</name>
    <dbReference type="NCBI Taxonomy" id="722753"/>
    <lineage>
        <taxon>Eukaryota</taxon>
        <taxon>Sar</taxon>
        <taxon>Stramenopiles</taxon>
        <taxon>Ochrophyta</taxon>
        <taxon>Bolidophyceae</taxon>
        <taxon>Parmales</taxon>
        <taxon>Triparmaceae</taxon>
        <taxon>Triparma</taxon>
    </lineage>
</organism>
<accession>A0A9W7LAC0</accession>
<comment type="caution">
    <text evidence="1">The sequence shown here is derived from an EMBL/GenBank/DDBJ whole genome shotgun (WGS) entry which is preliminary data.</text>
</comment>
<dbReference type="PANTHER" id="PTHR36796:SF1">
    <property type="entry name" value="PROTEIN KINASE SUPERFAMILY PROTEIN"/>
    <property type="match status" value="1"/>
</dbReference>
<evidence type="ECO:0000313" key="2">
    <source>
        <dbReference type="Proteomes" id="UP001165065"/>
    </source>
</evidence>
<keyword evidence="2" id="KW-1185">Reference proteome</keyword>
<dbReference type="PANTHER" id="PTHR36796">
    <property type="entry name" value="PROTEIN KINASE SUPERFAMILY PROTEIN"/>
    <property type="match status" value="1"/>
</dbReference>
<gene>
    <name evidence="1" type="ORF">TrCOL_g11338</name>
</gene>
<dbReference type="AlphaFoldDB" id="A0A9W7LAC0"/>
<sequence length="301" mass="33143">MLVYITRERRWGGLGGSIRRLGYCDTWVKRIADERERLRRLSARRGDQGVNFGIFGLFGSPSTPKLETLDIRELPNLKERVEFLINTVLRGSEDAVNELHGLGYRHGSLGEDSVLLKRVNEREVGRREPPGTVRECRGGGVKVAFQDLGFGGPINRAYLDVSLIRRANVFWQGSSLTNLDLGKFAVAEDRHAMGIVWAGVLLGGAMVEGDGGGGGGGGEGGRGERWAQVFQDAFKGNLEEFREYVKEEEGMDTVVELLDERYEGGTGWEVLGGWLRARETWGKGEEWGGGWGEVGEGGGNR</sequence>
<proteinExistence type="predicted"/>
<protein>
    <submittedName>
        <fullName evidence="1">Uncharacterized protein</fullName>
    </submittedName>
</protein>
<dbReference type="Proteomes" id="UP001165065">
    <property type="component" value="Unassembled WGS sequence"/>
</dbReference>